<proteinExistence type="predicted"/>
<dbReference type="EMBL" id="KI517537">
    <property type="protein sequence ID" value="ESQ38272.1"/>
    <property type="molecule type" value="Genomic_DNA"/>
</dbReference>
<feature type="domain" description="F-box" evidence="2">
    <location>
        <begin position="29"/>
        <end position="75"/>
    </location>
</feature>
<dbReference type="Gramene" id="ESQ38272">
    <property type="protein sequence ID" value="ESQ38272"/>
    <property type="gene ID" value="EUTSA_v10029356mg"/>
</dbReference>
<dbReference type="SUPFAM" id="SSF117281">
    <property type="entry name" value="Kelch motif"/>
    <property type="match status" value="1"/>
</dbReference>
<evidence type="ECO:0000313" key="3">
    <source>
        <dbReference type="EMBL" id="ESQ38272.1"/>
    </source>
</evidence>
<name>V4L7F5_EUTSA</name>
<protein>
    <recommendedName>
        <fullName evidence="2">F-box domain-containing protein</fullName>
    </recommendedName>
</protein>
<dbReference type="OrthoDB" id="45365at2759"/>
<dbReference type="AlphaFoldDB" id="V4L7F5"/>
<feature type="compositionally biased region" description="Polar residues" evidence="1">
    <location>
        <begin position="1"/>
        <end position="11"/>
    </location>
</feature>
<dbReference type="KEGG" id="eus:EUTSA_v10029356mg"/>
<evidence type="ECO:0000313" key="4">
    <source>
        <dbReference type="Proteomes" id="UP000030689"/>
    </source>
</evidence>
<dbReference type="InterPro" id="IPR050354">
    <property type="entry name" value="F-box/kelch-repeat_ARATH"/>
</dbReference>
<dbReference type="SUPFAM" id="SSF81383">
    <property type="entry name" value="F-box domain"/>
    <property type="match status" value="1"/>
</dbReference>
<dbReference type="eggNOG" id="KOG1072">
    <property type="taxonomic scope" value="Eukaryota"/>
</dbReference>
<gene>
    <name evidence="3" type="ORF">EUTSA_v10029356mg</name>
</gene>
<evidence type="ECO:0000259" key="2">
    <source>
        <dbReference type="PROSITE" id="PS50181"/>
    </source>
</evidence>
<dbReference type="InterPro" id="IPR036047">
    <property type="entry name" value="F-box-like_dom_sf"/>
</dbReference>
<dbReference type="Pfam" id="PF00646">
    <property type="entry name" value="F-box"/>
    <property type="match status" value="1"/>
</dbReference>
<reference evidence="3 4" key="1">
    <citation type="journal article" date="2013" name="Front. Plant Sci.">
        <title>The Reference Genome of the Halophytic Plant Eutrema salsugineum.</title>
        <authorList>
            <person name="Yang R."/>
            <person name="Jarvis D.E."/>
            <person name="Chen H."/>
            <person name="Beilstein M.A."/>
            <person name="Grimwood J."/>
            <person name="Jenkins J."/>
            <person name="Shu S."/>
            <person name="Prochnik S."/>
            <person name="Xin M."/>
            <person name="Ma C."/>
            <person name="Schmutz J."/>
            <person name="Wing R.A."/>
            <person name="Mitchell-Olds T."/>
            <person name="Schumaker K.S."/>
            <person name="Wang X."/>
        </authorList>
    </citation>
    <scope>NUCLEOTIDE SEQUENCE [LARGE SCALE GENOMIC DNA]</scope>
</reference>
<dbReference type="InterPro" id="IPR001810">
    <property type="entry name" value="F-box_dom"/>
</dbReference>
<dbReference type="PANTHER" id="PTHR24414">
    <property type="entry name" value="F-BOX/KELCH-REPEAT PROTEIN SKIP4"/>
    <property type="match status" value="1"/>
</dbReference>
<dbReference type="PANTHER" id="PTHR24414:SF95">
    <property type="entry name" value="F-BOX DOMAIN-CONTAINING PROTEIN"/>
    <property type="match status" value="1"/>
</dbReference>
<dbReference type="CDD" id="cd22152">
    <property type="entry name" value="F-box_AtAFR-like"/>
    <property type="match status" value="1"/>
</dbReference>
<dbReference type="InterPro" id="IPR006652">
    <property type="entry name" value="Kelch_1"/>
</dbReference>
<dbReference type="PROSITE" id="PS50181">
    <property type="entry name" value="FBOX"/>
    <property type="match status" value="1"/>
</dbReference>
<feature type="region of interest" description="Disordered" evidence="1">
    <location>
        <begin position="1"/>
        <end position="30"/>
    </location>
</feature>
<organism evidence="3 4">
    <name type="scientific">Eutrema salsugineum</name>
    <name type="common">Saltwater cress</name>
    <name type="synonym">Sisymbrium salsugineum</name>
    <dbReference type="NCBI Taxonomy" id="72664"/>
    <lineage>
        <taxon>Eukaryota</taxon>
        <taxon>Viridiplantae</taxon>
        <taxon>Streptophyta</taxon>
        <taxon>Embryophyta</taxon>
        <taxon>Tracheophyta</taxon>
        <taxon>Spermatophyta</taxon>
        <taxon>Magnoliopsida</taxon>
        <taxon>eudicotyledons</taxon>
        <taxon>Gunneridae</taxon>
        <taxon>Pentapetalae</taxon>
        <taxon>rosids</taxon>
        <taxon>malvids</taxon>
        <taxon>Brassicales</taxon>
        <taxon>Brassicaceae</taxon>
        <taxon>Eutremeae</taxon>
        <taxon>Eutrema</taxon>
    </lineage>
</organism>
<accession>V4L7F5</accession>
<dbReference type="InterPro" id="IPR015915">
    <property type="entry name" value="Kelch-typ_b-propeller"/>
</dbReference>
<keyword evidence="4" id="KW-1185">Reference proteome</keyword>
<dbReference type="OMA" id="FNASSWK"/>
<dbReference type="SMART" id="SM00256">
    <property type="entry name" value="FBOX"/>
    <property type="match status" value="1"/>
</dbReference>
<dbReference type="Proteomes" id="UP000030689">
    <property type="component" value="Unassembled WGS sequence"/>
</dbReference>
<evidence type="ECO:0000256" key="1">
    <source>
        <dbReference type="SAM" id="MobiDB-lite"/>
    </source>
</evidence>
<dbReference type="Gene3D" id="2.120.10.80">
    <property type="entry name" value="Kelch-type beta propeller"/>
    <property type="match status" value="1"/>
</dbReference>
<dbReference type="Pfam" id="PF25210">
    <property type="entry name" value="Kelch_FKB95"/>
    <property type="match status" value="1"/>
</dbReference>
<dbReference type="SMART" id="SM00612">
    <property type="entry name" value="Kelch"/>
    <property type="match status" value="2"/>
</dbReference>
<sequence length="389" mass="43918">MSTKARFSAASNGAKPPRKKEKPSPVSKPTSLSSLPYELLLNCIARISRLYYPTLSLVSKSFRSIVASPELYRTRSRLDRTENCLYLCLRYPVNQQDWFTLCRKPDRTVTNESSGYQFIPIPSPCLPVVRSSSIVAVDSKIYITGGYEHSSSSVSVLDCRFNTWQEAPSMRVKRSGDSTASLVDGKIYVAGGCEEDVSSSNWVEVFDPKTQTWENVWTPETDIRNDVALRSMGLGGKLYVVTSGGEFVAYDPKEARWNWKPIATDMSMAATIFFSYGVIGNVLFKLWNKGVFRWYDCKTSLWKILKGIEGLPDLNVRKFCGIVDFGGKMAVLWDDDCFEDTVKTVWCAVIALERRNGDEIWGKVEWMDVVFRDHNSSRLYIADVFSASV</sequence>
<dbReference type="InterPro" id="IPR057499">
    <property type="entry name" value="Kelch_FKB95"/>
</dbReference>